<proteinExistence type="inferred from homology"/>
<evidence type="ECO:0000313" key="6">
    <source>
        <dbReference type="Proteomes" id="UP001589855"/>
    </source>
</evidence>
<dbReference type="PANTHER" id="PTHR20919">
    <property type="entry name" value="HOMOSERINE O-SUCCINYLTRANSFERASE"/>
    <property type="match status" value="1"/>
</dbReference>
<dbReference type="GO" id="GO:0008899">
    <property type="term" value="F:homoserine O-succinyltransferase activity"/>
    <property type="evidence" value="ECO:0007669"/>
    <property type="project" value="UniProtKB-EC"/>
</dbReference>
<dbReference type="PANTHER" id="PTHR20919:SF0">
    <property type="entry name" value="HOMOSERINE O-SUCCINYLTRANSFERASE"/>
    <property type="match status" value="1"/>
</dbReference>
<evidence type="ECO:0000256" key="2">
    <source>
        <dbReference type="ARBA" id="ARBA00022679"/>
    </source>
</evidence>
<keyword evidence="3 4" id="KW-0012">Acyltransferase</keyword>
<dbReference type="EC" id="2.3.1.31" evidence="4"/>
<dbReference type="EMBL" id="JBHLUK010000010">
    <property type="protein sequence ID" value="MFC0422989.1"/>
    <property type="molecule type" value="Genomic_DNA"/>
</dbReference>
<feature type="binding site" evidence="4">
    <location>
        <position position="184"/>
    </location>
    <ligand>
        <name>substrate</name>
    </ligand>
</feature>
<accession>A0ABV6K1P0</accession>
<name>A0ABV6K1P0_9LACO</name>
<keyword evidence="6" id="KW-1185">Reference proteome</keyword>
<dbReference type="RefSeq" id="WP_137644739.1">
    <property type="nucleotide sequence ID" value="NZ_BAABRM010000012.1"/>
</dbReference>
<dbReference type="PIRSF" id="PIRSF000450">
    <property type="entry name" value="H_ser_succinyltr"/>
    <property type="match status" value="1"/>
</dbReference>
<comment type="subcellular location">
    <subcellularLocation>
        <location evidence="4">Cytoplasm</location>
    </subcellularLocation>
</comment>
<dbReference type="Pfam" id="PF04204">
    <property type="entry name" value="HTS"/>
    <property type="match status" value="1"/>
</dbReference>
<dbReference type="Proteomes" id="UP001589855">
    <property type="component" value="Unassembled WGS sequence"/>
</dbReference>
<comment type="similarity">
    <text evidence="4">Belongs to the MetA family.</text>
</comment>
<feature type="binding site" evidence="4">
    <location>
        <position position="153"/>
    </location>
    <ligand>
        <name>substrate</name>
    </ligand>
</feature>
<evidence type="ECO:0000256" key="3">
    <source>
        <dbReference type="ARBA" id="ARBA00023315"/>
    </source>
</evidence>
<feature type="site" description="Important for acyl-CoA specificity" evidence="4">
    <location>
        <position position="101"/>
    </location>
</feature>
<evidence type="ECO:0000256" key="1">
    <source>
        <dbReference type="ARBA" id="ARBA00022605"/>
    </source>
</evidence>
<feature type="site" description="Important for substrate specificity" evidence="4">
    <location>
        <position position="184"/>
    </location>
</feature>
<keyword evidence="1 4" id="KW-0028">Amino-acid biosynthesis</keyword>
<dbReference type="InterPro" id="IPR029062">
    <property type="entry name" value="Class_I_gatase-like"/>
</dbReference>
<feature type="active site" description="Acyl-thioester intermediate" evidence="4">
    <location>
        <position position="132"/>
    </location>
</feature>
<keyword evidence="4" id="KW-0963">Cytoplasm</keyword>
<comment type="caution">
    <text evidence="4">Lacks conserved residue(s) required for the propagation of feature annotation.</text>
</comment>
<dbReference type="Gene3D" id="3.40.50.880">
    <property type="match status" value="1"/>
</dbReference>
<evidence type="ECO:0000256" key="4">
    <source>
        <dbReference type="HAMAP-Rule" id="MF_00295"/>
    </source>
</evidence>
<protein>
    <recommendedName>
        <fullName evidence="4">Homoserine O-acetyltransferase</fullName>
        <shortName evidence="4">HAT</shortName>
        <ecNumber evidence="4">2.3.1.31</ecNumber>
    </recommendedName>
    <alternativeName>
        <fullName evidence="4">Homoserine transacetylase</fullName>
        <shortName evidence="4">HTA</shortName>
    </alternativeName>
</protein>
<organism evidence="5 6">
    <name type="scientific">Lactiplantibacillus plajomi</name>
    <dbReference type="NCBI Taxonomy" id="1457217"/>
    <lineage>
        <taxon>Bacteria</taxon>
        <taxon>Bacillati</taxon>
        <taxon>Bacillota</taxon>
        <taxon>Bacilli</taxon>
        <taxon>Lactobacillales</taxon>
        <taxon>Lactobacillaceae</taxon>
        <taxon>Lactiplantibacillus</taxon>
    </lineage>
</organism>
<keyword evidence="4" id="KW-0486">Methionine biosynthesis</keyword>
<reference evidence="5 6" key="1">
    <citation type="submission" date="2024-09" db="EMBL/GenBank/DDBJ databases">
        <authorList>
            <person name="Sun Q."/>
            <person name="Mori K."/>
        </authorList>
    </citation>
    <scope>NUCLEOTIDE SEQUENCE [LARGE SCALE GENOMIC DNA]</scope>
    <source>
        <strain evidence="5 6">TBRC 4575</strain>
    </source>
</reference>
<comment type="pathway">
    <text evidence="4">Amino-acid biosynthesis; L-methionine biosynthesis via de novo pathway; O-acetyl-L-homoserine from L-homoserine: step 1/1.</text>
</comment>
<comment type="caution">
    <text evidence="5">The sequence shown here is derived from an EMBL/GenBank/DDBJ whole genome shotgun (WGS) entry which is preliminary data.</text>
</comment>
<evidence type="ECO:0000313" key="5">
    <source>
        <dbReference type="EMBL" id="MFC0422989.1"/>
    </source>
</evidence>
<feature type="active site" description="Proton acceptor" evidence="4">
    <location>
        <position position="226"/>
    </location>
</feature>
<dbReference type="SUPFAM" id="SSF52317">
    <property type="entry name" value="Class I glutamine amidotransferase-like"/>
    <property type="match status" value="1"/>
</dbReference>
<comment type="function">
    <text evidence="4">Transfers an acetyl group from acetyl-CoA to L-homoserine, forming acetyl-L-homoserine.</text>
</comment>
<dbReference type="HAMAP" id="MF_00295">
    <property type="entry name" value="MetA_acyltransf"/>
    <property type="match status" value="1"/>
</dbReference>
<feature type="active site" evidence="4">
    <location>
        <position position="228"/>
    </location>
</feature>
<feature type="binding site" evidence="4">
    <location>
        <position position="240"/>
    </location>
    <ligand>
        <name>substrate</name>
    </ligand>
</feature>
<gene>
    <name evidence="4" type="primary">metAA</name>
    <name evidence="5" type="ORF">ACFFGS_02240</name>
</gene>
<sequence length="289" mass="32658">MTVTVKNGLLKAQRQWVNGLEPDHALQLLILNLMPTKVTTERQFIQRFAALDTDVAVTFMYPETHQFKSVPRELVAENYVTLGQVVDRYFDGLIITGAPVEKLAFEDVDYWSELEGIISWAQRHASQTLFECWAAQAGLYEQFNVQKRLVDHKVFGIYSADHVDEHSQLVSGFAAGGQLKMPQSRHTELVLPTSLPDGLRVVADSDQVGPLVLAAPALRAVYVTGHPEYEAETLANEYERDLRKRLPIQAPQHYFKAGQPREVDYSWSTASCRLYANWLKTLNLTKVGL</sequence>
<keyword evidence="2 4" id="KW-0808">Transferase</keyword>
<comment type="catalytic activity">
    <reaction evidence="4">
        <text>L-homoserine + acetyl-CoA = O-acetyl-L-homoserine + CoA</text>
        <dbReference type="Rhea" id="RHEA:13701"/>
        <dbReference type="ChEBI" id="CHEBI:57287"/>
        <dbReference type="ChEBI" id="CHEBI:57288"/>
        <dbReference type="ChEBI" id="CHEBI:57476"/>
        <dbReference type="ChEBI" id="CHEBI:57716"/>
        <dbReference type="EC" id="2.3.1.31"/>
    </reaction>
</comment>
<dbReference type="InterPro" id="IPR033752">
    <property type="entry name" value="MetA_family"/>
</dbReference>